<accession>A0A8K0UFI9</accession>
<feature type="domain" description="Fe2OG dioxygenase" evidence="2">
    <location>
        <begin position="182"/>
        <end position="295"/>
    </location>
</feature>
<dbReference type="InterPro" id="IPR027443">
    <property type="entry name" value="IPNS-like_sf"/>
</dbReference>
<dbReference type="EMBL" id="JAEVFJ010000053">
    <property type="protein sequence ID" value="KAH8080735.1"/>
    <property type="molecule type" value="Genomic_DNA"/>
</dbReference>
<dbReference type="InterPro" id="IPR026992">
    <property type="entry name" value="DIOX_N"/>
</dbReference>
<dbReference type="InterPro" id="IPR050231">
    <property type="entry name" value="Iron_ascorbate_oxido_reductase"/>
</dbReference>
<dbReference type="Pfam" id="PF14226">
    <property type="entry name" value="DIOX_N"/>
    <property type="match status" value="1"/>
</dbReference>
<evidence type="ECO:0000313" key="4">
    <source>
        <dbReference type="Proteomes" id="UP000813824"/>
    </source>
</evidence>
<name>A0A8K0UFI9_9AGAR</name>
<evidence type="ECO:0000256" key="1">
    <source>
        <dbReference type="RuleBase" id="RU003682"/>
    </source>
</evidence>
<dbReference type="Pfam" id="PF03171">
    <property type="entry name" value="2OG-FeII_Oxy"/>
    <property type="match status" value="1"/>
</dbReference>
<comment type="caution">
    <text evidence="3">The sequence shown here is derived from an EMBL/GenBank/DDBJ whole genome shotgun (WGS) entry which is preliminary data.</text>
</comment>
<keyword evidence="4" id="KW-1185">Reference proteome</keyword>
<dbReference type="GO" id="GO:0016491">
    <property type="term" value="F:oxidoreductase activity"/>
    <property type="evidence" value="ECO:0007669"/>
    <property type="project" value="UniProtKB-KW"/>
</dbReference>
<dbReference type="OrthoDB" id="406156at2759"/>
<proteinExistence type="inferred from homology"/>
<protein>
    <submittedName>
        <fullName evidence="3">Clavaminate synthase-like protein</fullName>
    </submittedName>
</protein>
<dbReference type="PROSITE" id="PS51471">
    <property type="entry name" value="FE2OG_OXY"/>
    <property type="match status" value="1"/>
</dbReference>
<dbReference type="InterPro" id="IPR044861">
    <property type="entry name" value="IPNS-like_FE2OG_OXY"/>
</dbReference>
<dbReference type="PANTHER" id="PTHR47990">
    <property type="entry name" value="2-OXOGLUTARATE (2OG) AND FE(II)-DEPENDENT OXYGENASE SUPERFAMILY PROTEIN-RELATED"/>
    <property type="match status" value="1"/>
</dbReference>
<dbReference type="SUPFAM" id="SSF51197">
    <property type="entry name" value="Clavaminate synthase-like"/>
    <property type="match status" value="1"/>
</dbReference>
<evidence type="ECO:0000259" key="2">
    <source>
        <dbReference type="PROSITE" id="PS51471"/>
    </source>
</evidence>
<evidence type="ECO:0000313" key="3">
    <source>
        <dbReference type="EMBL" id="KAH8080735.1"/>
    </source>
</evidence>
<sequence length="363" mass="41256">MALTIDQSPIPRYIPAPPVTEELDYVDLAIIDLSKLSSGSGKLELAGNVRDAMRAQGFLYVINHGLTLQETERMFDIANASFDSVSEDEKSAYAGKIQEEGSFQGYKPRQYWHIDAGVHDQIETYNINRDVSKKEHPQTLRPFLPEIQQFSRHSHFNVLHPILRLLTLGMDLPEETFVNLHGFNSIGESYVRFMKYFPRSDDEKSKTNNVWLKGHTDMGSITVLYSQPVAALQILAPDGKWLWIRHIPNALVINVGDALEYLSGGFYRATIHRVVQPPPSQRGYTRLGVYYFAMPDDNVKLISRSGSKSEWTEKKFEANVVPSMEVYRKARTSAYGRSTLRRATNEANVQEEVISGVVVRHYD</sequence>
<reference evidence="3" key="1">
    <citation type="journal article" date="2021" name="New Phytol.">
        <title>Evolutionary innovations through gain and loss of genes in the ectomycorrhizal Boletales.</title>
        <authorList>
            <person name="Wu G."/>
            <person name="Miyauchi S."/>
            <person name="Morin E."/>
            <person name="Kuo A."/>
            <person name="Drula E."/>
            <person name="Varga T."/>
            <person name="Kohler A."/>
            <person name="Feng B."/>
            <person name="Cao Y."/>
            <person name="Lipzen A."/>
            <person name="Daum C."/>
            <person name="Hundley H."/>
            <person name="Pangilinan J."/>
            <person name="Johnson J."/>
            <person name="Barry K."/>
            <person name="LaButti K."/>
            <person name="Ng V."/>
            <person name="Ahrendt S."/>
            <person name="Min B."/>
            <person name="Choi I.G."/>
            <person name="Park H."/>
            <person name="Plett J.M."/>
            <person name="Magnuson J."/>
            <person name="Spatafora J.W."/>
            <person name="Nagy L.G."/>
            <person name="Henrissat B."/>
            <person name="Grigoriev I.V."/>
            <person name="Yang Z.L."/>
            <person name="Xu J."/>
            <person name="Martin F.M."/>
        </authorList>
    </citation>
    <scope>NUCLEOTIDE SEQUENCE</scope>
    <source>
        <strain evidence="3">KKN 215</strain>
    </source>
</reference>
<keyword evidence="1" id="KW-0408">Iron</keyword>
<dbReference type="AlphaFoldDB" id="A0A8K0UFI9"/>
<keyword evidence="1" id="KW-0479">Metal-binding</keyword>
<dbReference type="Proteomes" id="UP000813824">
    <property type="component" value="Unassembled WGS sequence"/>
</dbReference>
<dbReference type="Gene3D" id="2.60.120.330">
    <property type="entry name" value="B-lactam Antibiotic, Isopenicillin N Synthase, Chain"/>
    <property type="match status" value="1"/>
</dbReference>
<comment type="similarity">
    <text evidence="1">Belongs to the iron/ascorbate-dependent oxidoreductase family.</text>
</comment>
<gene>
    <name evidence="3" type="ORF">BXZ70DRAFT_1050106</name>
</gene>
<dbReference type="PRINTS" id="PR00682">
    <property type="entry name" value="IPNSYNTHASE"/>
</dbReference>
<organism evidence="3 4">
    <name type="scientific">Cristinia sonorae</name>
    <dbReference type="NCBI Taxonomy" id="1940300"/>
    <lineage>
        <taxon>Eukaryota</taxon>
        <taxon>Fungi</taxon>
        <taxon>Dikarya</taxon>
        <taxon>Basidiomycota</taxon>
        <taxon>Agaricomycotina</taxon>
        <taxon>Agaricomycetes</taxon>
        <taxon>Agaricomycetidae</taxon>
        <taxon>Agaricales</taxon>
        <taxon>Pleurotineae</taxon>
        <taxon>Stephanosporaceae</taxon>
        <taxon>Cristinia</taxon>
    </lineage>
</organism>
<dbReference type="GO" id="GO:0046872">
    <property type="term" value="F:metal ion binding"/>
    <property type="evidence" value="ECO:0007669"/>
    <property type="project" value="UniProtKB-KW"/>
</dbReference>
<dbReference type="InterPro" id="IPR005123">
    <property type="entry name" value="Oxoglu/Fe-dep_dioxygenase_dom"/>
</dbReference>
<keyword evidence="1" id="KW-0560">Oxidoreductase</keyword>